<evidence type="ECO:0000313" key="4">
    <source>
        <dbReference type="Proteomes" id="UP000219422"/>
    </source>
</evidence>
<accession>A0A291MXS0</accession>
<dbReference type="SUPFAM" id="SSF51306">
    <property type="entry name" value="LexA/Signal peptidase"/>
    <property type="match status" value="1"/>
</dbReference>
<gene>
    <name evidence="3" type="ORF">A6768_07710</name>
</gene>
<dbReference type="Pfam" id="PF10502">
    <property type="entry name" value="Peptidase_S26"/>
    <property type="match status" value="1"/>
</dbReference>
<keyword evidence="1" id="KW-0472">Membrane</keyword>
<dbReference type="GeneID" id="57776718"/>
<dbReference type="EMBL" id="CP023741">
    <property type="protein sequence ID" value="ATI79913.1"/>
    <property type="molecule type" value="Genomic_DNA"/>
</dbReference>
<evidence type="ECO:0000313" key="3">
    <source>
        <dbReference type="EMBL" id="ATI79913.1"/>
    </source>
</evidence>
<dbReference type="Proteomes" id="UP000219422">
    <property type="component" value="Chromosome"/>
</dbReference>
<dbReference type="GO" id="GO:0004252">
    <property type="term" value="F:serine-type endopeptidase activity"/>
    <property type="evidence" value="ECO:0007669"/>
    <property type="project" value="InterPro"/>
</dbReference>
<dbReference type="RefSeq" id="WP_097383165.1">
    <property type="nucleotide sequence ID" value="NZ_CP023741.1"/>
</dbReference>
<dbReference type="GO" id="GO:0006465">
    <property type="term" value="P:signal peptide processing"/>
    <property type="evidence" value="ECO:0007669"/>
    <property type="project" value="InterPro"/>
</dbReference>
<keyword evidence="1" id="KW-0812">Transmembrane</keyword>
<sequence length="199" mass="21789">MLRLFWLAARSLKNAIFRFPHELALAIGPGQATGRSQQARLLIAASISLPIALVVAVLLQGIILVMSPSIDAWALRPAPGKIRRGDLVSFTLSHPIAGPRPVSVTKRALCLPGEMLRSVERPSRTPGAMFDGWYYCGPRFLAISRPATHDGRSLAHLQWGERAVPAGFVYLGSDHPDGFDSRYFGLVPVARLTRMEKIL</sequence>
<feature type="domain" description="Peptidase S26" evidence="2">
    <location>
        <begin position="74"/>
        <end position="192"/>
    </location>
</feature>
<dbReference type="KEGG" id="sya:A6768_07710"/>
<dbReference type="InterPro" id="IPR036286">
    <property type="entry name" value="LexA/Signal_pep-like_sf"/>
</dbReference>
<evidence type="ECO:0000256" key="1">
    <source>
        <dbReference type="SAM" id="Phobius"/>
    </source>
</evidence>
<organism evidence="3 4">
    <name type="scientific">Sphingobium yanoikuyae</name>
    <name type="common">Sphingomonas yanoikuyae</name>
    <dbReference type="NCBI Taxonomy" id="13690"/>
    <lineage>
        <taxon>Bacteria</taxon>
        <taxon>Pseudomonadati</taxon>
        <taxon>Pseudomonadota</taxon>
        <taxon>Alphaproteobacteria</taxon>
        <taxon>Sphingomonadales</taxon>
        <taxon>Sphingomonadaceae</taxon>
        <taxon>Sphingobium</taxon>
    </lineage>
</organism>
<name>A0A291MXS0_SPHYA</name>
<evidence type="ECO:0000259" key="2">
    <source>
        <dbReference type="Pfam" id="PF10502"/>
    </source>
</evidence>
<protein>
    <submittedName>
        <fullName evidence="3">Peptidase</fullName>
    </submittedName>
</protein>
<reference evidence="3 4" key="1">
    <citation type="submission" date="2017-10" db="EMBL/GenBank/DDBJ databases">
        <title>Sphingobium yanoikuyae S72.</title>
        <authorList>
            <person name="Sanchez E."/>
            <person name="Bustos P."/>
            <person name="Mendoza P."/>
            <person name="Guo X."/>
            <person name="Mendoza A."/>
        </authorList>
    </citation>
    <scope>NUCLEOTIDE SEQUENCE [LARGE SCALE GENOMIC DNA]</scope>
    <source>
        <strain evidence="3 4">S72</strain>
    </source>
</reference>
<proteinExistence type="predicted"/>
<dbReference type="InterPro" id="IPR019533">
    <property type="entry name" value="Peptidase_S26"/>
</dbReference>
<keyword evidence="1" id="KW-1133">Transmembrane helix</keyword>
<feature type="transmembrane region" description="Helical" evidence="1">
    <location>
        <begin position="41"/>
        <end position="66"/>
    </location>
</feature>
<dbReference type="AlphaFoldDB" id="A0A291MXS0"/>